<dbReference type="Pfam" id="PF00234">
    <property type="entry name" value="Tryp_alpha_amyl"/>
    <property type="match status" value="1"/>
</dbReference>
<organism evidence="5 6">
    <name type="scientific">Tripterygium wilfordii</name>
    <name type="common">Thunder God vine</name>
    <dbReference type="NCBI Taxonomy" id="458696"/>
    <lineage>
        <taxon>Eukaryota</taxon>
        <taxon>Viridiplantae</taxon>
        <taxon>Streptophyta</taxon>
        <taxon>Embryophyta</taxon>
        <taxon>Tracheophyta</taxon>
        <taxon>Spermatophyta</taxon>
        <taxon>Magnoliopsida</taxon>
        <taxon>eudicotyledons</taxon>
        <taxon>Gunneridae</taxon>
        <taxon>Pentapetalae</taxon>
        <taxon>rosids</taxon>
        <taxon>fabids</taxon>
        <taxon>Celastrales</taxon>
        <taxon>Celastraceae</taxon>
        <taxon>Tripterygium</taxon>
    </lineage>
</organism>
<dbReference type="PANTHER" id="PTHR33076">
    <property type="entry name" value="NON-SPECIFIC LIPID-TRANSFER PROTEIN 2-RELATED"/>
    <property type="match status" value="1"/>
</dbReference>
<proteinExistence type="inferred from homology"/>
<dbReference type="InterPro" id="IPR000528">
    <property type="entry name" value="Plant_nsLTP"/>
</dbReference>
<dbReference type="GO" id="GO:0006869">
    <property type="term" value="P:lipid transport"/>
    <property type="evidence" value="ECO:0007669"/>
    <property type="project" value="InterPro"/>
</dbReference>
<evidence type="ECO:0000259" key="4">
    <source>
        <dbReference type="Pfam" id="PF00234"/>
    </source>
</evidence>
<feature type="domain" description="Bifunctional inhibitor/plant lipid transfer protein/seed storage helical" evidence="4">
    <location>
        <begin position="32"/>
        <end position="107"/>
    </location>
</feature>
<sequence length="120" mass="12982">MSRLMVVLLAIFVLLVYGYTAAVGDDSDKPLCTTVFGDFGSCDTYLDQYSFPDEDCCKAMGELAYYSNDDQTRAGVCQCIKDETIVEGGIDVFTVFYGVAETCGTSLNLPVITATTNCSE</sequence>
<reference evidence="5 6" key="1">
    <citation type="journal article" date="2020" name="Nat. Commun.">
        <title>Genome of Tripterygium wilfordii and identification of cytochrome P450 involved in triptolide biosynthesis.</title>
        <authorList>
            <person name="Tu L."/>
            <person name="Su P."/>
            <person name="Zhang Z."/>
            <person name="Gao L."/>
            <person name="Wang J."/>
            <person name="Hu T."/>
            <person name="Zhou J."/>
            <person name="Zhang Y."/>
            <person name="Zhao Y."/>
            <person name="Liu Y."/>
            <person name="Song Y."/>
            <person name="Tong Y."/>
            <person name="Lu Y."/>
            <person name="Yang J."/>
            <person name="Xu C."/>
            <person name="Jia M."/>
            <person name="Peters R.J."/>
            <person name="Huang L."/>
            <person name="Gao W."/>
        </authorList>
    </citation>
    <scope>NUCLEOTIDE SEQUENCE [LARGE SCALE GENOMIC DNA]</scope>
    <source>
        <strain evidence="6">cv. XIE 37</strain>
        <tissue evidence="5">Leaf</tissue>
    </source>
</reference>
<keyword evidence="6" id="KW-1185">Reference proteome</keyword>
<protein>
    <recommendedName>
        <fullName evidence="4">Bifunctional inhibitor/plant lipid transfer protein/seed storage helical domain-containing protein</fullName>
    </recommendedName>
</protein>
<name>A0A7J7CJT7_TRIWF</name>
<dbReference type="InterPro" id="IPR036312">
    <property type="entry name" value="Bifun_inhib/LTP/seed_sf"/>
</dbReference>
<gene>
    <name evidence="5" type="ORF">HS088_TW16G00774</name>
</gene>
<feature type="signal peptide" evidence="3">
    <location>
        <begin position="1"/>
        <end position="22"/>
    </location>
</feature>
<feature type="chain" id="PRO_5029915855" description="Bifunctional inhibitor/plant lipid transfer protein/seed storage helical domain-containing protein" evidence="3">
    <location>
        <begin position="23"/>
        <end position="120"/>
    </location>
</feature>
<dbReference type="InterPro" id="IPR016140">
    <property type="entry name" value="Bifunc_inhib/LTP/seed_store"/>
</dbReference>
<accession>A0A7J7CJT7</accession>
<dbReference type="GO" id="GO:0008289">
    <property type="term" value="F:lipid binding"/>
    <property type="evidence" value="ECO:0007669"/>
    <property type="project" value="InterPro"/>
</dbReference>
<dbReference type="EMBL" id="JAAARO010000016">
    <property type="protein sequence ID" value="KAF5734325.1"/>
    <property type="molecule type" value="Genomic_DNA"/>
</dbReference>
<comment type="similarity">
    <text evidence="1">Belongs to the plant LTP family.</text>
</comment>
<evidence type="ECO:0000256" key="3">
    <source>
        <dbReference type="SAM" id="SignalP"/>
    </source>
</evidence>
<dbReference type="Proteomes" id="UP000593562">
    <property type="component" value="Unassembled WGS sequence"/>
</dbReference>
<comment type="caution">
    <text evidence="5">The sequence shown here is derived from an EMBL/GenBank/DDBJ whole genome shotgun (WGS) entry which is preliminary data.</text>
</comment>
<dbReference type="AlphaFoldDB" id="A0A7J7CJT7"/>
<evidence type="ECO:0000256" key="2">
    <source>
        <dbReference type="ARBA" id="ARBA00023157"/>
    </source>
</evidence>
<dbReference type="SUPFAM" id="SSF47699">
    <property type="entry name" value="Bifunctional inhibitor/lipid-transfer protein/seed storage 2S albumin"/>
    <property type="match status" value="1"/>
</dbReference>
<keyword evidence="3" id="KW-0732">Signal</keyword>
<evidence type="ECO:0000256" key="1">
    <source>
        <dbReference type="ARBA" id="ARBA00009748"/>
    </source>
</evidence>
<evidence type="ECO:0000313" key="6">
    <source>
        <dbReference type="Proteomes" id="UP000593562"/>
    </source>
</evidence>
<dbReference type="InParanoid" id="A0A7J7CJT7"/>
<dbReference type="Gene3D" id="1.10.110.10">
    <property type="entry name" value="Plant lipid-transfer and hydrophobic proteins"/>
    <property type="match status" value="1"/>
</dbReference>
<keyword evidence="2" id="KW-1015">Disulfide bond</keyword>
<evidence type="ECO:0000313" key="5">
    <source>
        <dbReference type="EMBL" id="KAF5734325.1"/>
    </source>
</evidence>